<accession>A0AAD8KTN4</accession>
<protein>
    <recommendedName>
        <fullName evidence="5">Benzyl alcohol O-benzoyltransferase</fullName>
    </recommendedName>
</protein>
<evidence type="ECO:0000256" key="1">
    <source>
        <dbReference type="ARBA" id="ARBA00009861"/>
    </source>
</evidence>
<reference evidence="3" key="1">
    <citation type="journal article" date="2023" name="bioRxiv">
        <title>Improved chromosome-level genome assembly for marigold (Tagetes erecta).</title>
        <authorList>
            <person name="Jiang F."/>
            <person name="Yuan L."/>
            <person name="Wang S."/>
            <person name="Wang H."/>
            <person name="Xu D."/>
            <person name="Wang A."/>
            <person name="Fan W."/>
        </authorList>
    </citation>
    <scope>NUCLEOTIDE SEQUENCE</scope>
    <source>
        <strain evidence="3">WSJ</strain>
        <tissue evidence="3">Leaf</tissue>
    </source>
</reference>
<sequence length="441" mass="48596">MAEMDTSLTFTVRRHQPELVVPAKPTPQELKPLSDIDDQQILQFHVLDIQFYRGDSKMRNKNPASRLKEGPDGKLMVDCSGKGVLFIEGEADVTLDQFGDPLQPPFPCMEELLYDVPGSSSILDSPLILIQMTRLLCGGFIFAIRLNHTMSDGVGLVQFLSGLAEIARGATSPSILPVWQRELLCSSDRAHMAFTHHVYDHAIDTQGTIIPLDHMTQKSLFVTTTEISAFRSHVPIHLQNSSTFELLTACLWRCRTIALQPDPEEKMPIIWPVYAGKMFNPPLPIGYYGNVLAFLTANSTARDLCNKPLSYALDLVMKAKSSVTYKKYIRSASEVMAIKLQPEFITNRSFLVSDLTRAGLDAVDFGWGKAAYGGAAKGGVGVIPGISTLYVPYTNNKGEYGIVIPICLPSGAMGKFLKEVNNMLALGKNDMEHNSLVVSKL</sequence>
<dbReference type="EMBL" id="JAUHHV010000004">
    <property type="protein sequence ID" value="KAK1426132.1"/>
    <property type="molecule type" value="Genomic_DNA"/>
</dbReference>
<dbReference type="AlphaFoldDB" id="A0AAD8KTN4"/>
<evidence type="ECO:0000313" key="3">
    <source>
        <dbReference type="EMBL" id="KAK1426132.1"/>
    </source>
</evidence>
<dbReference type="PANTHER" id="PTHR31147:SF66">
    <property type="entry name" value="OS05G0315700 PROTEIN"/>
    <property type="match status" value="1"/>
</dbReference>
<organism evidence="3 4">
    <name type="scientific">Tagetes erecta</name>
    <name type="common">African marigold</name>
    <dbReference type="NCBI Taxonomy" id="13708"/>
    <lineage>
        <taxon>Eukaryota</taxon>
        <taxon>Viridiplantae</taxon>
        <taxon>Streptophyta</taxon>
        <taxon>Embryophyta</taxon>
        <taxon>Tracheophyta</taxon>
        <taxon>Spermatophyta</taxon>
        <taxon>Magnoliopsida</taxon>
        <taxon>eudicotyledons</taxon>
        <taxon>Gunneridae</taxon>
        <taxon>Pentapetalae</taxon>
        <taxon>asterids</taxon>
        <taxon>campanulids</taxon>
        <taxon>Asterales</taxon>
        <taxon>Asteraceae</taxon>
        <taxon>Asteroideae</taxon>
        <taxon>Heliantheae alliance</taxon>
        <taxon>Tageteae</taxon>
        <taxon>Tagetes</taxon>
    </lineage>
</organism>
<dbReference type="Pfam" id="PF02458">
    <property type="entry name" value="Transferase"/>
    <property type="match status" value="1"/>
</dbReference>
<dbReference type="GO" id="GO:0016740">
    <property type="term" value="F:transferase activity"/>
    <property type="evidence" value="ECO:0007669"/>
    <property type="project" value="UniProtKB-KW"/>
</dbReference>
<evidence type="ECO:0000256" key="2">
    <source>
        <dbReference type="ARBA" id="ARBA00022679"/>
    </source>
</evidence>
<evidence type="ECO:0000313" key="4">
    <source>
        <dbReference type="Proteomes" id="UP001229421"/>
    </source>
</evidence>
<evidence type="ECO:0008006" key="5">
    <source>
        <dbReference type="Google" id="ProtNLM"/>
    </source>
</evidence>
<gene>
    <name evidence="3" type="ORF">QVD17_14801</name>
</gene>
<comment type="caution">
    <text evidence="3">The sequence shown here is derived from an EMBL/GenBank/DDBJ whole genome shotgun (WGS) entry which is preliminary data.</text>
</comment>
<dbReference type="Gene3D" id="3.30.559.10">
    <property type="entry name" value="Chloramphenicol acetyltransferase-like domain"/>
    <property type="match status" value="2"/>
</dbReference>
<keyword evidence="4" id="KW-1185">Reference proteome</keyword>
<dbReference type="Proteomes" id="UP001229421">
    <property type="component" value="Unassembled WGS sequence"/>
</dbReference>
<comment type="similarity">
    <text evidence="1">Belongs to the plant acyltransferase family.</text>
</comment>
<dbReference type="InterPro" id="IPR023213">
    <property type="entry name" value="CAT-like_dom_sf"/>
</dbReference>
<keyword evidence="2" id="KW-0808">Transferase</keyword>
<proteinExistence type="inferred from homology"/>
<dbReference type="PANTHER" id="PTHR31147">
    <property type="entry name" value="ACYL TRANSFERASE 4"/>
    <property type="match status" value="1"/>
</dbReference>
<name>A0AAD8KTN4_TARER</name>
<dbReference type="InterPro" id="IPR050898">
    <property type="entry name" value="Plant_acyltransferase"/>
</dbReference>